<dbReference type="PROSITE" id="PS50020">
    <property type="entry name" value="WW_DOMAIN_2"/>
    <property type="match status" value="1"/>
</dbReference>
<dbReference type="PROSITE" id="PS50275">
    <property type="entry name" value="SAC"/>
    <property type="match status" value="1"/>
</dbReference>
<dbReference type="GO" id="GO:0016791">
    <property type="term" value="F:phosphatase activity"/>
    <property type="evidence" value="ECO:0007669"/>
    <property type="project" value="InterPro"/>
</dbReference>
<dbReference type="Gene3D" id="2.20.70.10">
    <property type="match status" value="1"/>
</dbReference>
<evidence type="ECO:0008006" key="6">
    <source>
        <dbReference type="Google" id="ProtNLM"/>
    </source>
</evidence>
<dbReference type="SUPFAM" id="SSF51045">
    <property type="entry name" value="WW domain"/>
    <property type="match status" value="1"/>
</dbReference>
<dbReference type="PANTHER" id="PTHR46817">
    <property type="entry name" value="PHOSPHOINOSITIDE PHOSPHATASE SAC9-RELATED"/>
    <property type="match status" value="1"/>
</dbReference>
<proteinExistence type="predicted"/>
<gene>
    <name evidence="4" type="ORF">KC19_9G025200</name>
</gene>
<dbReference type="SMART" id="SM00456">
    <property type="entry name" value="WW"/>
    <property type="match status" value="1"/>
</dbReference>
<feature type="domain" description="WW" evidence="2">
    <location>
        <begin position="509"/>
        <end position="543"/>
    </location>
</feature>
<evidence type="ECO:0000256" key="1">
    <source>
        <dbReference type="SAM" id="MobiDB-lite"/>
    </source>
</evidence>
<sequence>MEGSTAAIRETRVQVVQLESGEYVIISSLSTRNDTQIITIDPTTGILQYQGRYGLDLFNTERDAIEHLSKANSLVRNSLQAHAIIGYAALGCVGLLIVATKLKVSVPALPCGDAIYTVVESQCIRIPLRNPQYQAKSEAKNAAELSEIQLDGLHYFCETRDITRPFPSKYSIDTPDTEFVWNDWLSFPFKTVGLQNHCVTLLQGFAESREFYDSKDAKVTVAITARRSRLHPGTRYLARGLNGAYSTGNEVECEQLVWPSNPPRTRPVPFSIYLWRRGTVPIWWGAEIRSQVAEAEILIAEKDPYVGAALYYNRLYTRYRNAEGKHGNGGANDKRDKTRIVCINLLRTGVGKPEVVLADHFVDSINFIKSENHLPDASLCILNYDWHANTKLLGEPRTVEGLWQLLKDPTIDIGFGIGEYDPQTNAPGLHFINKGGWAGGFRITARQEGVIRFNCADSLDRTNAASFFGAIQVIPEQCRRLGLPLDSGRHFQPSTRIGLDRNPSRGALGPLPPGWEKRSDAVTGQVFYIDHNTRTTTWNHPCPDEPWKRFDLTVDEFRDSTLSGPIAQMADLFLIAGDIHAMLYTGSKAMHSHIIEIFSEEAKSKKSTAQNLAITLQRRYRNMLVDSTRQKQLEMFLGLRHHKHFPTLPDLPLQVLTRSFACLLKPVPSMFPSIYSSNALISNKFKDIVWACPSSADVVEVMCVLAEPGHVSQVVLTISHGIDDVTSPVSFDLRVGRTLDDLHLVLEGANIPRCQHKTQLAYPVPGVIDHEDIAVTGAGGSEKAVSWLYDFEEQEGEIDFLSRVVVFTFYAGSSGVPLTIGELEVLGRSLFWDNICKRIEYDPHIHASPAASVVQNTNLATSSFSQQTALSSLNTPATTSQSFDLLSGWDETPTAVQTGSKNTNPFLNDDDLLDTATNPFLTWDPFAPPTSETTTSGLEGEWQSQQSQITNTHMKAISPTAASDYIEIVKSFFKSDSSKTLTYDEAMELEIQRLKLGLSAAQRDHALITLIGRDPASIDPNKLLNPSYLFQVRHAAFQLALASQAVAEDEEHAAIGQELIDCGISGVSDDEVVQLACTNPTCGVRYIPLNMGSIQKAATSPDRNTKLHQCSDCGQPACVACVSHPGPRGKFRIPTKEAAILCKRCEPSLAANAVLLDRVRSLTSLRRKARVQSAASVALKELVNLGFGVVAATSKIQKDVESLLRGQTSLAEYPYATLLTSVNADVGSEPAQSLLAPWNSGTFKSYWQAPIGESTVEFCVLLAAPSVVTSIVLLVSSCGYTNQDVPIVDIWYGNMMVEKERKYLGRWDIAQASEAEGAQHIYGPNDSTTPCQVRYQLASPVKCRLLWLKFTLKPSARTVPDLFSFDERPSVSQGGLPFLHAKRILVLGKQFLEEDNFNLDASMERMSLKNMLEAPTRMSRLRVQTEMERALAGGRIVEQVVSPLTSSVAGFRFDAPAAIRYAAKYTVSALNEARTTAETLACCLDESHVSPATLRIRVTVVQDMTAQPMPVGEYLLPIARPGTPLYFDFQVPVAARALTFELIGDISAFHDEGSEYVDSESKDSALASSLSLVNRVRIYRYVPTVELGKWPLLNAV</sequence>
<feature type="domain" description="SAC" evidence="3">
    <location>
        <begin position="145"/>
        <end position="483"/>
    </location>
</feature>
<dbReference type="InterPro" id="IPR001202">
    <property type="entry name" value="WW_dom"/>
</dbReference>
<organism evidence="4 5">
    <name type="scientific">Ceratodon purpureus</name>
    <name type="common">Fire moss</name>
    <name type="synonym">Dicranum purpureum</name>
    <dbReference type="NCBI Taxonomy" id="3225"/>
    <lineage>
        <taxon>Eukaryota</taxon>
        <taxon>Viridiplantae</taxon>
        <taxon>Streptophyta</taxon>
        <taxon>Embryophyta</taxon>
        <taxon>Bryophyta</taxon>
        <taxon>Bryophytina</taxon>
        <taxon>Bryopsida</taxon>
        <taxon>Dicranidae</taxon>
        <taxon>Pseudoditrichales</taxon>
        <taxon>Ditrichaceae</taxon>
        <taxon>Ceratodon</taxon>
    </lineage>
</organism>
<protein>
    <recommendedName>
        <fullName evidence="6">Phosphoinositide phosphatase SAC9</fullName>
    </recommendedName>
</protein>
<dbReference type="InterPro" id="IPR057555">
    <property type="entry name" value="SAC9_GBDL_1st"/>
</dbReference>
<feature type="region of interest" description="Disordered" evidence="1">
    <location>
        <begin position="492"/>
        <end position="513"/>
    </location>
</feature>
<accession>A0A8T0GN05</accession>
<dbReference type="InterPro" id="IPR057554">
    <property type="entry name" value="SAC9_C"/>
</dbReference>
<reference evidence="4" key="1">
    <citation type="submission" date="2020-06" db="EMBL/GenBank/DDBJ databases">
        <title>WGS assembly of Ceratodon purpureus strain R40.</title>
        <authorList>
            <person name="Carey S.B."/>
            <person name="Jenkins J."/>
            <person name="Shu S."/>
            <person name="Lovell J.T."/>
            <person name="Sreedasyam A."/>
            <person name="Maumus F."/>
            <person name="Tiley G.P."/>
            <person name="Fernandez-Pozo N."/>
            <person name="Barry K."/>
            <person name="Chen C."/>
            <person name="Wang M."/>
            <person name="Lipzen A."/>
            <person name="Daum C."/>
            <person name="Saski C.A."/>
            <person name="Payton A.C."/>
            <person name="Mcbreen J.C."/>
            <person name="Conrad R.E."/>
            <person name="Kollar L.M."/>
            <person name="Olsson S."/>
            <person name="Huttunen S."/>
            <person name="Landis J.B."/>
            <person name="Wickett N.J."/>
            <person name="Johnson M.G."/>
            <person name="Rensing S.A."/>
            <person name="Grimwood J."/>
            <person name="Schmutz J."/>
            <person name="Mcdaniel S.F."/>
        </authorList>
    </citation>
    <scope>NUCLEOTIDE SEQUENCE</scope>
    <source>
        <strain evidence="4">R40</strain>
    </source>
</reference>
<dbReference type="EMBL" id="CM026430">
    <property type="protein sequence ID" value="KAG0560926.1"/>
    <property type="molecule type" value="Genomic_DNA"/>
</dbReference>
<name>A0A8T0GN05_CERPU</name>
<dbReference type="Pfam" id="PF24790">
    <property type="entry name" value="SAC9_GBDL_1st"/>
    <property type="match status" value="1"/>
</dbReference>
<evidence type="ECO:0000313" key="5">
    <source>
        <dbReference type="Proteomes" id="UP000822688"/>
    </source>
</evidence>
<dbReference type="Pfam" id="PF24789">
    <property type="entry name" value="SAC9_GBDL_2nd"/>
    <property type="match status" value="1"/>
</dbReference>
<keyword evidence="5" id="KW-1185">Reference proteome</keyword>
<dbReference type="Pfam" id="PF00397">
    <property type="entry name" value="WW"/>
    <property type="match status" value="1"/>
</dbReference>
<evidence type="ECO:0000313" key="4">
    <source>
        <dbReference type="EMBL" id="KAG0560926.1"/>
    </source>
</evidence>
<dbReference type="Proteomes" id="UP000822688">
    <property type="component" value="Chromosome 9"/>
</dbReference>
<dbReference type="InterPro" id="IPR036020">
    <property type="entry name" value="WW_dom_sf"/>
</dbReference>
<dbReference type="Pfam" id="PF02383">
    <property type="entry name" value="Syja_N"/>
    <property type="match status" value="1"/>
</dbReference>
<dbReference type="InterPro" id="IPR002013">
    <property type="entry name" value="SAC_dom"/>
</dbReference>
<dbReference type="PANTHER" id="PTHR46817:SF1">
    <property type="entry name" value="SAC DOMAIN-CONTAINING PROTEIN"/>
    <property type="match status" value="1"/>
</dbReference>
<evidence type="ECO:0000259" key="3">
    <source>
        <dbReference type="PROSITE" id="PS50275"/>
    </source>
</evidence>
<dbReference type="InterPro" id="IPR057553">
    <property type="entry name" value="SAC9_GBDL_2nd"/>
</dbReference>
<dbReference type="Pfam" id="PF24765">
    <property type="entry name" value="SAC9_C"/>
    <property type="match status" value="1"/>
</dbReference>
<dbReference type="PROSITE" id="PS01159">
    <property type="entry name" value="WW_DOMAIN_1"/>
    <property type="match status" value="1"/>
</dbReference>
<evidence type="ECO:0000259" key="2">
    <source>
        <dbReference type="PROSITE" id="PS50020"/>
    </source>
</evidence>
<dbReference type="EMBL" id="CM026430">
    <property type="protein sequence ID" value="KAG0560925.1"/>
    <property type="molecule type" value="Genomic_DNA"/>
</dbReference>
<dbReference type="CDD" id="cd00201">
    <property type="entry name" value="WW"/>
    <property type="match status" value="1"/>
</dbReference>
<comment type="caution">
    <text evidence="4">The sequence shown here is derived from an EMBL/GenBank/DDBJ whole genome shotgun (WGS) entry which is preliminary data.</text>
</comment>